<dbReference type="GO" id="GO:0006865">
    <property type="term" value="P:amino acid transport"/>
    <property type="evidence" value="ECO:0007669"/>
    <property type="project" value="UniProtKB-KW"/>
</dbReference>
<reference evidence="10 11" key="1">
    <citation type="submission" date="2019-10" db="EMBL/GenBank/DDBJ databases">
        <title>Actinomadura rubteroloni sp. nov. and Actinomadura macrotermitis sp. nov., isolated from the gut of fungus growing-termite Macrotermes natalensis.</title>
        <authorList>
            <person name="Benndorf R."/>
            <person name="Martin K."/>
            <person name="Kuefner M."/>
            <person name="De Beer W."/>
            <person name="Kaster A.-K."/>
            <person name="Vollmers J."/>
            <person name="Poulsen M."/>
            <person name="Beemelmanns C."/>
        </authorList>
    </citation>
    <scope>NUCLEOTIDE SEQUENCE [LARGE SCALE GENOMIC DNA]</scope>
    <source>
        <strain evidence="10 11">RB68</strain>
    </source>
</reference>
<dbReference type="Gene3D" id="1.10.3720.10">
    <property type="entry name" value="MetI-like"/>
    <property type="match status" value="1"/>
</dbReference>
<evidence type="ECO:0000313" key="11">
    <source>
        <dbReference type="Proteomes" id="UP000487268"/>
    </source>
</evidence>
<feature type="transmembrane region" description="Helical" evidence="8">
    <location>
        <begin position="180"/>
        <end position="205"/>
    </location>
</feature>
<dbReference type="InterPro" id="IPR010065">
    <property type="entry name" value="AA_ABC_transptr_permease_3TM"/>
</dbReference>
<dbReference type="NCBIfam" id="TIGR01726">
    <property type="entry name" value="HEQRo_perm_3TM"/>
    <property type="match status" value="1"/>
</dbReference>
<dbReference type="PANTHER" id="PTHR30614:SF0">
    <property type="entry name" value="L-CYSTINE TRANSPORT SYSTEM PERMEASE PROTEIN TCYL"/>
    <property type="match status" value="1"/>
</dbReference>
<evidence type="ECO:0000313" key="10">
    <source>
        <dbReference type="EMBL" id="MQY02207.1"/>
    </source>
</evidence>
<comment type="subcellular location">
    <subcellularLocation>
        <location evidence="1 8">Cell membrane</location>
        <topology evidence="1 8">Multi-pass membrane protein</topology>
    </subcellularLocation>
</comment>
<keyword evidence="11" id="KW-1185">Reference proteome</keyword>
<name>A0A7K0BM00_9ACTN</name>
<dbReference type="InterPro" id="IPR000515">
    <property type="entry name" value="MetI-like"/>
</dbReference>
<dbReference type="SUPFAM" id="SSF161098">
    <property type="entry name" value="MetI-like"/>
    <property type="match status" value="1"/>
</dbReference>
<evidence type="ECO:0000256" key="3">
    <source>
        <dbReference type="ARBA" id="ARBA00022475"/>
    </source>
</evidence>
<dbReference type="InterPro" id="IPR014342">
    <property type="entry name" value="Ectoine_EhuC"/>
</dbReference>
<organism evidence="10 11">
    <name type="scientific">Actinomadura macrotermitis</name>
    <dbReference type="NCBI Taxonomy" id="2585200"/>
    <lineage>
        <taxon>Bacteria</taxon>
        <taxon>Bacillati</taxon>
        <taxon>Actinomycetota</taxon>
        <taxon>Actinomycetes</taxon>
        <taxon>Streptosporangiales</taxon>
        <taxon>Thermomonosporaceae</taxon>
        <taxon>Actinomadura</taxon>
    </lineage>
</organism>
<evidence type="ECO:0000259" key="9">
    <source>
        <dbReference type="PROSITE" id="PS50928"/>
    </source>
</evidence>
<dbReference type="AlphaFoldDB" id="A0A7K0BM00"/>
<dbReference type="RefSeq" id="WP_328593583.1">
    <property type="nucleotide sequence ID" value="NZ_WEGH01000001.1"/>
</dbReference>
<dbReference type="EMBL" id="WEGH01000001">
    <property type="protein sequence ID" value="MQY02207.1"/>
    <property type="molecule type" value="Genomic_DNA"/>
</dbReference>
<evidence type="ECO:0000256" key="5">
    <source>
        <dbReference type="ARBA" id="ARBA00022970"/>
    </source>
</evidence>
<feature type="domain" description="ABC transmembrane type-1" evidence="9">
    <location>
        <begin position="14"/>
        <end position="202"/>
    </location>
</feature>
<feature type="transmembrane region" description="Helical" evidence="8">
    <location>
        <begin position="52"/>
        <end position="71"/>
    </location>
</feature>
<dbReference type="NCBIfam" id="TIGR03004">
    <property type="entry name" value="ectoine_ehuC"/>
    <property type="match status" value="1"/>
</dbReference>
<sequence>MWDVIEAPILWQGAWVTVQLTLYSAALAFALAFPFGLAGISRHAWVRAIGRFYVEVFRGLPALVLMFWFFYSLPLAGLRLETLFAGVAALGLNYGAYGAEVVRGALKAVPKTQFEAAVALNLRPAQRVRRVLLPQAVPLMLPTFGNQLVELMKATAIVSLISISDLMFRAQQLRSSTGEGAAVFLVILVMYFVIAQAMLLLVRYLERRSERTLGRVRAEGAAR</sequence>
<accession>A0A7K0BM00</accession>
<dbReference type="PANTHER" id="PTHR30614">
    <property type="entry name" value="MEMBRANE COMPONENT OF AMINO ACID ABC TRANSPORTER"/>
    <property type="match status" value="1"/>
</dbReference>
<evidence type="ECO:0000256" key="1">
    <source>
        <dbReference type="ARBA" id="ARBA00004651"/>
    </source>
</evidence>
<gene>
    <name evidence="10" type="primary">yecS_1</name>
    <name evidence="10" type="ORF">ACRB68_02360</name>
</gene>
<proteinExistence type="inferred from homology"/>
<keyword evidence="7 8" id="KW-0472">Membrane</keyword>
<dbReference type="InterPro" id="IPR043429">
    <property type="entry name" value="ArtM/GltK/GlnP/TcyL/YhdX-like"/>
</dbReference>
<dbReference type="GO" id="GO:0022857">
    <property type="term" value="F:transmembrane transporter activity"/>
    <property type="evidence" value="ECO:0007669"/>
    <property type="project" value="InterPro"/>
</dbReference>
<keyword evidence="4 8" id="KW-0812">Transmembrane</keyword>
<keyword evidence="6 8" id="KW-1133">Transmembrane helix</keyword>
<keyword evidence="5" id="KW-0029">Amino-acid transport</keyword>
<dbReference type="Proteomes" id="UP000487268">
    <property type="component" value="Unassembled WGS sequence"/>
</dbReference>
<dbReference type="Pfam" id="PF00528">
    <property type="entry name" value="BPD_transp_1"/>
    <property type="match status" value="1"/>
</dbReference>
<comment type="similarity">
    <text evidence="8">Belongs to the binding-protein-dependent transport system permease family.</text>
</comment>
<dbReference type="GO" id="GO:0043190">
    <property type="term" value="C:ATP-binding cassette (ABC) transporter complex"/>
    <property type="evidence" value="ECO:0007669"/>
    <property type="project" value="InterPro"/>
</dbReference>
<evidence type="ECO:0000256" key="4">
    <source>
        <dbReference type="ARBA" id="ARBA00022692"/>
    </source>
</evidence>
<dbReference type="PROSITE" id="PS50928">
    <property type="entry name" value="ABC_TM1"/>
    <property type="match status" value="1"/>
</dbReference>
<protein>
    <submittedName>
        <fullName evidence="10">L-cystine transport system permease protein YecS</fullName>
    </submittedName>
</protein>
<keyword evidence="3" id="KW-1003">Cell membrane</keyword>
<evidence type="ECO:0000256" key="8">
    <source>
        <dbReference type="RuleBase" id="RU363032"/>
    </source>
</evidence>
<dbReference type="InterPro" id="IPR035906">
    <property type="entry name" value="MetI-like_sf"/>
</dbReference>
<feature type="transmembrane region" description="Helical" evidence="8">
    <location>
        <begin position="20"/>
        <end position="40"/>
    </location>
</feature>
<evidence type="ECO:0000256" key="6">
    <source>
        <dbReference type="ARBA" id="ARBA00022989"/>
    </source>
</evidence>
<comment type="caution">
    <text evidence="10">The sequence shown here is derived from an EMBL/GenBank/DDBJ whole genome shotgun (WGS) entry which is preliminary data.</text>
</comment>
<dbReference type="CDD" id="cd06261">
    <property type="entry name" value="TM_PBP2"/>
    <property type="match status" value="1"/>
</dbReference>
<keyword evidence="2 8" id="KW-0813">Transport</keyword>
<evidence type="ECO:0000256" key="7">
    <source>
        <dbReference type="ARBA" id="ARBA00023136"/>
    </source>
</evidence>
<evidence type="ECO:0000256" key="2">
    <source>
        <dbReference type="ARBA" id="ARBA00022448"/>
    </source>
</evidence>